<gene>
    <name evidence="1" type="ORF">KGQ19_31355</name>
</gene>
<dbReference type="Proteomes" id="UP000730482">
    <property type="component" value="Unassembled WGS sequence"/>
</dbReference>
<evidence type="ECO:0000313" key="1">
    <source>
        <dbReference type="EMBL" id="MBS2551376.1"/>
    </source>
</evidence>
<reference evidence="1 2" key="1">
    <citation type="submission" date="2020-02" db="EMBL/GenBank/DDBJ databases">
        <title>Acidophilic actinobacteria isolated from forest soil.</title>
        <authorList>
            <person name="Golinska P."/>
        </authorList>
    </citation>
    <scope>NUCLEOTIDE SEQUENCE [LARGE SCALE GENOMIC DNA]</scope>
    <source>
        <strain evidence="1 2">NL8</strain>
    </source>
</reference>
<dbReference type="EMBL" id="JAAFYZ010000137">
    <property type="protein sequence ID" value="MBS2551376.1"/>
    <property type="molecule type" value="Genomic_DNA"/>
</dbReference>
<keyword evidence="2" id="KW-1185">Reference proteome</keyword>
<comment type="caution">
    <text evidence="1">The sequence shown here is derived from an EMBL/GenBank/DDBJ whole genome shotgun (WGS) entry which is preliminary data.</text>
</comment>
<dbReference type="RefSeq" id="WP_212015844.1">
    <property type="nucleotide sequence ID" value="NZ_JAAFYZ010000137.1"/>
</dbReference>
<proteinExistence type="predicted"/>
<evidence type="ECO:0000313" key="2">
    <source>
        <dbReference type="Proteomes" id="UP000730482"/>
    </source>
</evidence>
<protein>
    <submittedName>
        <fullName evidence="1">Uncharacterized protein</fullName>
    </submittedName>
</protein>
<organism evidence="1 2">
    <name type="scientific">Catenulispora pinistramenti</name>
    <dbReference type="NCBI Taxonomy" id="2705254"/>
    <lineage>
        <taxon>Bacteria</taxon>
        <taxon>Bacillati</taxon>
        <taxon>Actinomycetota</taxon>
        <taxon>Actinomycetes</taxon>
        <taxon>Catenulisporales</taxon>
        <taxon>Catenulisporaceae</taxon>
        <taxon>Catenulispora</taxon>
    </lineage>
</organism>
<accession>A0ABS5KZ72</accession>
<sequence length="220" mass="23746">MYAQLPCSDPVCRTVAGVPSSLLPLQLRVVVQPAGAPLGDDAFTVAFHPDLIGAVVVKGRQDEALVLTRHLAATWQVPAARLWEDALRALSVEPLDVRQFTLPASRTEAYSVTGMGWPGAAHMFRLEPVLSRRLPLGALVMLMDGNSFVALPLESNATLHAASALWDLNETLGRHALEPLPPRLLWVRGWTVRDLNAAVVDGTFTATLPRELGAPLAELN</sequence>
<name>A0ABS5KZ72_9ACTN</name>